<gene>
    <name evidence="1" type="ORF">A2954_00050</name>
</gene>
<evidence type="ECO:0000313" key="1">
    <source>
        <dbReference type="EMBL" id="OGK40675.1"/>
    </source>
</evidence>
<reference evidence="1 2" key="1">
    <citation type="journal article" date="2016" name="Nat. Commun.">
        <title>Thousands of microbial genomes shed light on interconnected biogeochemical processes in an aquifer system.</title>
        <authorList>
            <person name="Anantharaman K."/>
            <person name="Brown C.T."/>
            <person name="Hug L.A."/>
            <person name="Sharon I."/>
            <person name="Castelle C.J."/>
            <person name="Probst A.J."/>
            <person name="Thomas B.C."/>
            <person name="Singh A."/>
            <person name="Wilkins M.J."/>
            <person name="Karaoz U."/>
            <person name="Brodie E.L."/>
            <person name="Williams K.H."/>
            <person name="Hubbard S.S."/>
            <person name="Banfield J.F."/>
        </authorList>
    </citation>
    <scope>NUCLEOTIDE SEQUENCE [LARGE SCALE GENOMIC DNA]</scope>
</reference>
<evidence type="ECO:0000313" key="2">
    <source>
        <dbReference type="Proteomes" id="UP000177698"/>
    </source>
</evidence>
<dbReference type="Proteomes" id="UP000177698">
    <property type="component" value="Unassembled WGS sequence"/>
</dbReference>
<dbReference type="AlphaFoldDB" id="A0A1F7IBD4"/>
<sequence length="70" mass="7559">MASKNLTESGNTIKDKQGKFIGAETTKGEFELVKLVSSLPLVRSILQKGHIVQVDADQEGQITSKNDKSA</sequence>
<organism evidence="1 2">
    <name type="scientific">Candidatus Roizmanbacteria bacterium RIFCSPLOWO2_01_FULL_37_12</name>
    <dbReference type="NCBI Taxonomy" id="1802056"/>
    <lineage>
        <taxon>Bacteria</taxon>
        <taxon>Candidatus Roizmaniibacteriota</taxon>
    </lineage>
</organism>
<proteinExistence type="predicted"/>
<protein>
    <submittedName>
        <fullName evidence="1">Uncharacterized protein</fullName>
    </submittedName>
</protein>
<comment type="caution">
    <text evidence="1">The sequence shown here is derived from an EMBL/GenBank/DDBJ whole genome shotgun (WGS) entry which is preliminary data.</text>
</comment>
<accession>A0A1F7IBD4</accession>
<name>A0A1F7IBD4_9BACT</name>
<dbReference type="EMBL" id="MGAG01000020">
    <property type="protein sequence ID" value="OGK40675.1"/>
    <property type="molecule type" value="Genomic_DNA"/>
</dbReference>